<dbReference type="InterPro" id="IPR011032">
    <property type="entry name" value="GroES-like_sf"/>
</dbReference>
<dbReference type="CDD" id="cd00320">
    <property type="entry name" value="cpn10"/>
    <property type="match status" value="1"/>
</dbReference>
<dbReference type="Gene3D" id="2.30.33.40">
    <property type="entry name" value="GroES chaperonin"/>
    <property type="match status" value="1"/>
</dbReference>
<reference evidence="2" key="1">
    <citation type="submission" date="2016-03" db="EMBL/GenBank/DDBJ databases">
        <title>Novel chaperonins are prevalent in the virioplankton and link to viral biology and ecology.</title>
        <authorList>
            <person name="Marine R.L."/>
            <person name="Nasko D.J."/>
            <person name="Polson S.W."/>
            <person name="Wommack K.E."/>
        </authorList>
    </citation>
    <scope>NUCLEOTIDE SEQUENCE</scope>
</reference>
<proteinExistence type="predicted"/>
<dbReference type="EMBL" id="KU970763">
    <property type="protein sequence ID" value="ASN63357.1"/>
    <property type="molecule type" value="Genomic_DNA"/>
</dbReference>
<name>A0A221S3E1_9VIRU</name>
<evidence type="ECO:0000256" key="1">
    <source>
        <dbReference type="ARBA" id="ARBA00023186"/>
    </source>
</evidence>
<sequence>MSEQDTKTASQLPKPTGYKILIALPDVEETTTGGIIKSSQTVQDEEVGSIVGFVLEMGPDAYASEARFPSGPYCKIGDWIVMRSYSGTRFKVHGKEFRLINDDSVEATVEDPRSVVKV</sequence>
<accession>A0A221S3E1</accession>
<dbReference type="InterPro" id="IPR020818">
    <property type="entry name" value="Chaperonin_GroES"/>
</dbReference>
<dbReference type="GO" id="GO:0005524">
    <property type="term" value="F:ATP binding"/>
    <property type="evidence" value="ECO:0007669"/>
    <property type="project" value="InterPro"/>
</dbReference>
<keyword evidence="1" id="KW-0143">Chaperone</keyword>
<organism evidence="2">
    <name type="scientific">uncultured virus</name>
    <dbReference type="NCBI Taxonomy" id="340016"/>
    <lineage>
        <taxon>Viruses</taxon>
        <taxon>environmental samples</taxon>
    </lineage>
</organism>
<dbReference type="InterPro" id="IPR037124">
    <property type="entry name" value="Chaperonin_GroES_sf"/>
</dbReference>
<protein>
    <submittedName>
        <fullName evidence="2">Co-chaperonin GroES</fullName>
    </submittedName>
</protein>
<dbReference type="SUPFAM" id="SSF50129">
    <property type="entry name" value="GroES-like"/>
    <property type="match status" value="1"/>
</dbReference>
<dbReference type="GO" id="GO:0044183">
    <property type="term" value="F:protein folding chaperone"/>
    <property type="evidence" value="ECO:0007669"/>
    <property type="project" value="InterPro"/>
</dbReference>
<gene>
    <name evidence="2" type="primary">groES</name>
</gene>
<evidence type="ECO:0000313" key="2">
    <source>
        <dbReference type="EMBL" id="ASN63357.1"/>
    </source>
</evidence>
<dbReference type="Pfam" id="PF00166">
    <property type="entry name" value="Cpn10"/>
    <property type="match status" value="1"/>
</dbReference>